<evidence type="ECO:0000313" key="3">
    <source>
        <dbReference type="Proteomes" id="UP001474421"/>
    </source>
</evidence>
<gene>
    <name evidence="2" type="ORF">NXF25_000749</name>
</gene>
<evidence type="ECO:0000313" key="2">
    <source>
        <dbReference type="EMBL" id="KAK9409574.1"/>
    </source>
</evidence>
<feature type="region of interest" description="Disordered" evidence="1">
    <location>
        <begin position="1"/>
        <end position="22"/>
    </location>
</feature>
<keyword evidence="3" id="KW-1185">Reference proteome</keyword>
<dbReference type="EMBL" id="JAOTOJ010000001">
    <property type="protein sequence ID" value="KAK9409574.1"/>
    <property type="molecule type" value="Genomic_DNA"/>
</dbReference>
<dbReference type="Gene3D" id="3.30.70.100">
    <property type="match status" value="1"/>
</dbReference>
<dbReference type="AlphaFoldDB" id="A0AAW1C524"/>
<accession>A0AAW1C524</accession>
<protein>
    <submittedName>
        <fullName evidence="2">Acylphosphatase-1</fullName>
    </submittedName>
</protein>
<proteinExistence type="predicted"/>
<sequence>MILHCNGTRTAGSKFDKTQGRGNRRTRCRCFNLNSRTYQSSLPAGSRHTTAEHATPRRARLPVFSYLWPPDLRAAWPLVRRSRPVGSRGRVSLDSHLRSWQRNLRVAERNLIRQAPPTMAEGQGLVSVDYEVFGKVQGVFFRKHTQAQGKNHLEAKRSSLNLAERTFTEKAGGMHNSYNDQMLAWRSTNQFALWSSN</sequence>
<dbReference type="Proteomes" id="UP001474421">
    <property type="component" value="Unassembled WGS sequence"/>
</dbReference>
<name>A0AAW1C524_CROAD</name>
<dbReference type="InterPro" id="IPR036046">
    <property type="entry name" value="Acylphosphatase-like_dom_sf"/>
</dbReference>
<dbReference type="SUPFAM" id="SSF54975">
    <property type="entry name" value="Acylphosphatase/BLUF domain-like"/>
    <property type="match status" value="1"/>
</dbReference>
<reference evidence="2 3" key="1">
    <citation type="journal article" date="2024" name="Proc. Natl. Acad. Sci. U.S.A.">
        <title>The genetic regulatory architecture and epigenomic basis for age-related changes in rattlesnake venom.</title>
        <authorList>
            <person name="Hogan M.P."/>
            <person name="Holding M.L."/>
            <person name="Nystrom G.S."/>
            <person name="Colston T.J."/>
            <person name="Bartlett D.A."/>
            <person name="Mason A.J."/>
            <person name="Ellsworth S.A."/>
            <person name="Rautsaw R.M."/>
            <person name="Lawrence K.C."/>
            <person name="Strickland J.L."/>
            <person name="He B."/>
            <person name="Fraser P."/>
            <person name="Margres M.J."/>
            <person name="Gilbert D.M."/>
            <person name="Gibbs H.L."/>
            <person name="Parkinson C.L."/>
            <person name="Rokyta D.R."/>
        </authorList>
    </citation>
    <scope>NUCLEOTIDE SEQUENCE [LARGE SCALE GENOMIC DNA]</scope>
    <source>
        <strain evidence="2">DRR0105</strain>
    </source>
</reference>
<organism evidence="2 3">
    <name type="scientific">Crotalus adamanteus</name>
    <name type="common">Eastern diamondback rattlesnake</name>
    <dbReference type="NCBI Taxonomy" id="8729"/>
    <lineage>
        <taxon>Eukaryota</taxon>
        <taxon>Metazoa</taxon>
        <taxon>Chordata</taxon>
        <taxon>Craniata</taxon>
        <taxon>Vertebrata</taxon>
        <taxon>Euteleostomi</taxon>
        <taxon>Lepidosauria</taxon>
        <taxon>Squamata</taxon>
        <taxon>Bifurcata</taxon>
        <taxon>Unidentata</taxon>
        <taxon>Episquamata</taxon>
        <taxon>Toxicofera</taxon>
        <taxon>Serpentes</taxon>
        <taxon>Colubroidea</taxon>
        <taxon>Viperidae</taxon>
        <taxon>Crotalinae</taxon>
        <taxon>Crotalus</taxon>
    </lineage>
</organism>
<dbReference type="InterPro" id="IPR017968">
    <property type="entry name" value="Acylphosphatase_CS"/>
</dbReference>
<dbReference type="PROSITE" id="PS00150">
    <property type="entry name" value="ACYLPHOSPHATASE_1"/>
    <property type="match status" value="1"/>
</dbReference>
<comment type="caution">
    <text evidence="2">The sequence shown here is derived from an EMBL/GenBank/DDBJ whole genome shotgun (WGS) entry which is preliminary data.</text>
</comment>
<evidence type="ECO:0000256" key="1">
    <source>
        <dbReference type="SAM" id="MobiDB-lite"/>
    </source>
</evidence>